<dbReference type="RefSeq" id="WP_152945535.1">
    <property type="nucleotide sequence ID" value="NZ_WHYR01000009.1"/>
</dbReference>
<dbReference type="CDD" id="cd17370">
    <property type="entry name" value="MFS_MJ1317_like"/>
    <property type="match status" value="1"/>
</dbReference>
<evidence type="ECO:0000256" key="1">
    <source>
        <dbReference type="ARBA" id="ARBA00004651"/>
    </source>
</evidence>
<comment type="caution">
    <text evidence="8">The sequence shown here is derived from an EMBL/GenBank/DDBJ whole genome shotgun (WGS) entry which is preliminary data.</text>
</comment>
<dbReference type="PANTHER" id="PTHR23518">
    <property type="entry name" value="C-METHYLTRANSFERASE"/>
    <property type="match status" value="1"/>
</dbReference>
<keyword evidence="4 6" id="KW-1133">Transmembrane helix</keyword>
<proteinExistence type="predicted"/>
<evidence type="ECO:0000313" key="9">
    <source>
        <dbReference type="Proteomes" id="UP000441717"/>
    </source>
</evidence>
<dbReference type="InterPro" id="IPR005829">
    <property type="entry name" value="Sugar_transporter_CS"/>
</dbReference>
<dbReference type="InterPro" id="IPR011701">
    <property type="entry name" value="MFS"/>
</dbReference>
<dbReference type="Proteomes" id="UP000441717">
    <property type="component" value="Unassembled WGS sequence"/>
</dbReference>
<feature type="transmembrane region" description="Helical" evidence="6">
    <location>
        <begin position="135"/>
        <end position="152"/>
    </location>
</feature>
<keyword evidence="9" id="KW-1185">Reference proteome</keyword>
<evidence type="ECO:0000256" key="6">
    <source>
        <dbReference type="SAM" id="Phobius"/>
    </source>
</evidence>
<feature type="transmembrane region" description="Helical" evidence="6">
    <location>
        <begin position="208"/>
        <end position="227"/>
    </location>
</feature>
<feature type="transmembrane region" description="Helical" evidence="6">
    <location>
        <begin position="359"/>
        <end position="379"/>
    </location>
</feature>
<evidence type="ECO:0000259" key="7">
    <source>
        <dbReference type="PROSITE" id="PS50850"/>
    </source>
</evidence>
<keyword evidence="5 6" id="KW-0472">Membrane</keyword>
<dbReference type="PROSITE" id="PS00216">
    <property type="entry name" value="SUGAR_TRANSPORT_1"/>
    <property type="match status" value="1"/>
</dbReference>
<dbReference type="InterPro" id="IPR020846">
    <property type="entry name" value="MFS_dom"/>
</dbReference>
<name>A0A6N7IR30_9FIRM</name>
<evidence type="ECO:0000313" key="8">
    <source>
        <dbReference type="EMBL" id="MQL51608.1"/>
    </source>
</evidence>
<evidence type="ECO:0000256" key="5">
    <source>
        <dbReference type="ARBA" id="ARBA00023136"/>
    </source>
</evidence>
<feature type="transmembrane region" description="Helical" evidence="6">
    <location>
        <begin position="73"/>
        <end position="97"/>
    </location>
</feature>
<reference evidence="8 9" key="1">
    <citation type="submission" date="2019-10" db="EMBL/GenBank/DDBJ databases">
        <title>Comparative genomics of sulfur disproportionating microorganisms.</title>
        <authorList>
            <person name="Ward L.M."/>
            <person name="Bertran E."/>
            <person name="Johnston D."/>
        </authorList>
    </citation>
    <scope>NUCLEOTIDE SEQUENCE [LARGE SCALE GENOMIC DNA]</scope>
    <source>
        <strain evidence="8 9">DSM 14055</strain>
    </source>
</reference>
<dbReference type="Pfam" id="PF07690">
    <property type="entry name" value="MFS_1"/>
    <property type="match status" value="1"/>
</dbReference>
<protein>
    <submittedName>
        <fullName evidence="8">MFS transporter</fullName>
    </submittedName>
</protein>
<dbReference type="SUPFAM" id="SSF103473">
    <property type="entry name" value="MFS general substrate transporter"/>
    <property type="match status" value="1"/>
</dbReference>
<dbReference type="PROSITE" id="PS50850">
    <property type="entry name" value="MFS"/>
    <property type="match status" value="1"/>
</dbReference>
<feature type="transmembrane region" description="Helical" evidence="6">
    <location>
        <begin position="239"/>
        <end position="261"/>
    </location>
</feature>
<keyword evidence="3 6" id="KW-0812">Transmembrane</keyword>
<evidence type="ECO:0000256" key="2">
    <source>
        <dbReference type="ARBA" id="ARBA00022448"/>
    </source>
</evidence>
<dbReference type="InterPro" id="IPR036259">
    <property type="entry name" value="MFS_trans_sf"/>
</dbReference>
<organism evidence="8 9">
    <name type="scientific">Desulfofundulus thermobenzoicus</name>
    <dbReference type="NCBI Taxonomy" id="29376"/>
    <lineage>
        <taxon>Bacteria</taxon>
        <taxon>Bacillati</taxon>
        <taxon>Bacillota</taxon>
        <taxon>Clostridia</taxon>
        <taxon>Eubacteriales</taxon>
        <taxon>Peptococcaceae</taxon>
        <taxon>Desulfofundulus</taxon>
    </lineage>
</organism>
<dbReference type="AlphaFoldDB" id="A0A6N7IR30"/>
<comment type="subcellular location">
    <subcellularLocation>
        <location evidence="1">Cell membrane</location>
        <topology evidence="1">Multi-pass membrane protein</topology>
    </subcellularLocation>
</comment>
<dbReference type="Gene3D" id="1.20.1250.20">
    <property type="entry name" value="MFS general substrate transporter like domains"/>
    <property type="match status" value="2"/>
</dbReference>
<feature type="transmembrane region" description="Helical" evidence="6">
    <location>
        <begin position="268"/>
        <end position="287"/>
    </location>
</feature>
<keyword evidence="2" id="KW-0813">Transport</keyword>
<dbReference type="GO" id="GO:0005886">
    <property type="term" value="C:plasma membrane"/>
    <property type="evidence" value="ECO:0007669"/>
    <property type="project" value="UniProtKB-SubCell"/>
</dbReference>
<dbReference type="GO" id="GO:0022857">
    <property type="term" value="F:transmembrane transporter activity"/>
    <property type="evidence" value="ECO:0007669"/>
    <property type="project" value="InterPro"/>
</dbReference>
<evidence type="ECO:0000256" key="3">
    <source>
        <dbReference type="ARBA" id="ARBA00022692"/>
    </source>
</evidence>
<dbReference type="EMBL" id="WHYR01000009">
    <property type="protein sequence ID" value="MQL51608.1"/>
    <property type="molecule type" value="Genomic_DNA"/>
</dbReference>
<accession>A0A6N7IR30</accession>
<feature type="domain" description="Major facilitator superfamily (MFS) profile" evidence="7">
    <location>
        <begin position="3"/>
        <end position="381"/>
    </location>
</feature>
<dbReference type="PANTHER" id="PTHR23518:SF2">
    <property type="entry name" value="MAJOR FACILITATOR SUPERFAMILY TRANSPORTER"/>
    <property type="match status" value="1"/>
</dbReference>
<feature type="transmembrane region" description="Helical" evidence="6">
    <location>
        <begin position="327"/>
        <end position="353"/>
    </location>
</feature>
<dbReference type="OrthoDB" id="9803985at2"/>
<evidence type="ECO:0000256" key="4">
    <source>
        <dbReference type="ARBA" id="ARBA00022989"/>
    </source>
</evidence>
<gene>
    <name evidence="8" type="ORF">GFC01_04895</name>
</gene>
<feature type="transmembrane region" description="Helical" evidence="6">
    <location>
        <begin position="158"/>
        <end position="180"/>
    </location>
</feature>
<sequence>MINIILLGLTSLFTDISSEMIYPLVPIYLVNRLGATPAIVGLIEGMAESLASLLKVFSGYYSDRFQSRKAPAIGGYGLSALAKILIVFSTSWTWVLWGRIGDRFGKGVRTAPRDALIAESSPGDRLGWAYGLHRMLDTLGAAAGVVLAYYFFTSYHGSYHTVFAWSLVPAFLGVGILFLVKETGEKSSKIGKKLDLSWSGLDSRLKKFLVVVFIFALGNSSNQFLLLRAHDLGFNTPDVILLYLAFNLVYAVVSFPAGALSDRIGRRVLLVAGYVFYGLVYLGFALVQRGQFLWVLFPLYGVYNAVTEGVEKALVAEIAPPEQKATLIGLHATLVGVGLLPASLLGGALWNFFGAPATFYFGGIMGLLAALGVAVVLSGEKPALRQGRV</sequence>